<comment type="catalytic activity">
    <reaction evidence="10">
        <text>2 reduced [2Fe-2S]-[ferredoxin] + NADP(+) + H(+) = 2 oxidized [2Fe-2S]-[ferredoxin] + NADPH</text>
        <dbReference type="Rhea" id="RHEA:20125"/>
        <dbReference type="Rhea" id="RHEA-COMP:10000"/>
        <dbReference type="Rhea" id="RHEA-COMP:10001"/>
        <dbReference type="ChEBI" id="CHEBI:15378"/>
        <dbReference type="ChEBI" id="CHEBI:33737"/>
        <dbReference type="ChEBI" id="CHEBI:33738"/>
        <dbReference type="ChEBI" id="CHEBI:57783"/>
        <dbReference type="ChEBI" id="CHEBI:58349"/>
        <dbReference type="EC" id="1.18.1.2"/>
    </reaction>
</comment>
<dbReference type="InterPro" id="IPR051930">
    <property type="entry name" value="FNR_type-1"/>
</dbReference>
<dbReference type="Proteomes" id="UP000679575">
    <property type="component" value="Chromosome"/>
</dbReference>
<gene>
    <name evidence="12" type="ORF">KDN34_03705</name>
</gene>
<protein>
    <recommendedName>
        <fullName evidence="3">ferredoxin--NADP(+) reductase</fullName>
        <ecNumber evidence="3">1.18.1.2</ecNumber>
    </recommendedName>
</protein>
<evidence type="ECO:0000256" key="1">
    <source>
        <dbReference type="ARBA" id="ARBA00001974"/>
    </source>
</evidence>
<evidence type="ECO:0000256" key="8">
    <source>
        <dbReference type="ARBA" id="ARBA00023002"/>
    </source>
</evidence>
<evidence type="ECO:0000256" key="3">
    <source>
        <dbReference type="ARBA" id="ARBA00013223"/>
    </source>
</evidence>
<keyword evidence="13" id="KW-1185">Reference proteome</keyword>
<dbReference type="RefSeq" id="WP_212595586.1">
    <property type="nucleotide sequence ID" value="NZ_CP073587.1"/>
</dbReference>
<evidence type="ECO:0000256" key="4">
    <source>
        <dbReference type="ARBA" id="ARBA00022630"/>
    </source>
</evidence>
<dbReference type="InterPro" id="IPR033892">
    <property type="entry name" value="FNR_bac"/>
</dbReference>
<dbReference type="InterPro" id="IPR001709">
    <property type="entry name" value="Flavoprot_Pyr_Nucl_cyt_Rdtase"/>
</dbReference>
<sequence>MWHVGKVIERTDWNSRLFSLKIAVDIGPFIAGQFVKLGMEIQGKRVARAYSVVNAPGSNYIEILAVTVPDGSLSPALHLLLPGDVVEVNVPATGFLTLPELPSGTLQGRHLWMLATGTAVGPFLSMLDTAEPWQRFEQVTLVYGARLVDDLAYLDKLQTLARKNTQFCLLPSVTRETQSGMLHCRIPDGIASGEIERQAGITITATDSQVMLCGNPGMIRSTIELLTARGLHKNLRRAPGQITTEKYW</sequence>
<feature type="domain" description="FAD-binding FR-type" evidence="11">
    <location>
        <begin position="1"/>
        <end position="99"/>
    </location>
</feature>
<name>A0ABX7YUU0_9GAMM</name>
<keyword evidence="4" id="KW-0285">Flavoprotein</keyword>
<keyword evidence="6" id="KW-0274">FAD</keyword>
<dbReference type="Pfam" id="PF00175">
    <property type="entry name" value="NAD_binding_1"/>
    <property type="match status" value="1"/>
</dbReference>
<dbReference type="PRINTS" id="PR00371">
    <property type="entry name" value="FPNCR"/>
</dbReference>
<evidence type="ECO:0000256" key="7">
    <source>
        <dbReference type="ARBA" id="ARBA00022857"/>
    </source>
</evidence>
<dbReference type="InterPro" id="IPR017927">
    <property type="entry name" value="FAD-bd_FR_type"/>
</dbReference>
<dbReference type="PANTHER" id="PTHR47878:SF1">
    <property type="entry name" value="FLAVODOXIN_FERREDOXIN--NADP REDUCTASE"/>
    <property type="match status" value="1"/>
</dbReference>
<comment type="cofactor">
    <cofactor evidence="9">
        <name>[2Fe-2S] cluster</name>
        <dbReference type="ChEBI" id="CHEBI:190135"/>
    </cofactor>
</comment>
<dbReference type="Gene3D" id="2.40.30.10">
    <property type="entry name" value="Translation factors"/>
    <property type="match status" value="1"/>
</dbReference>
<dbReference type="PANTHER" id="PTHR47878">
    <property type="entry name" value="OXIDOREDUCTASE FAD/NAD(P)-BINDING DOMAIN PROTEIN"/>
    <property type="match status" value="1"/>
</dbReference>
<dbReference type="InterPro" id="IPR008333">
    <property type="entry name" value="Cbr1-like_FAD-bd_dom"/>
</dbReference>
<dbReference type="InterPro" id="IPR001433">
    <property type="entry name" value="OxRdtase_FAD/NAD-bd"/>
</dbReference>
<organism evidence="12 13">
    <name type="scientific">Shewanella yunxiaonensis</name>
    <dbReference type="NCBI Taxonomy" id="2829809"/>
    <lineage>
        <taxon>Bacteria</taxon>
        <taxon>Pseudomonadati</taxon>
        <taxon>Pseudomonadota</taxon>
        <taxon>Gammaproteobacteria</taxon>
        <taxon>Alteromonadales</taxon>
        <taxon>Shewanellaceae</taxon>
        <taxon>Shewanella</taxon>
    </lineage>
</organism>
<proteinExistence type="inferred from homology"/>
<dbReference type="EMBL" id="CP073587">
    <property type="protein sequence ID" value="QUN06572.1"/>
    <property type="molecule type" value="Genomic_DNA"/>
</dbReference>
<evidence type="ECO:0000313" key="12">
    <source>
        <dbReference type="EMBL" id="QUN06572.1"/>
    </source>
</evidence>
<comment type="similarity">
    <text evidence="2">Belongs to the ferredoxin--NADP reductase type 1 family.</text>
</comment>
<dbReference type="InterPro" id="IPR039261">
    <property type="entry name" value="FNR_nucleotide-bd"/>
</dbReference>
<evidence type="ECO:0000313" key="13">
    <source>
        <dbReference type="Proteomes" id="UP000679575"/>
    </source>
</evidence>
<keyword evidence="5" id="KW-0547">Nucleotide-binding</keyword>
<dbReference type="Pfam" id="PF00970">
    <property type="entry name" value="FAD_binding_6"/>
    <property type="match status" value="1"/>
</dbReference>
<dbReference type="CDD" id="cd06195">
    <property type="entry name" value="FNR1"/>
    <property type="match status" value="1"/>
</dbReference>
<evidence type="ECO:0000256" key="10">
    <source>
        <dbReference type="ARBA" id="ARBA00047776"/>
    </source>
</evidence>
<evidence type="ECO:0000256" key="6">
    <source>
        <dbReference type="ARBA" id="ARBA00022827"/>
    </source>
</evidence>
<dbReference type="EC" id="1.18.1.2" evidence="3"/>
<evidence type="ECO:0000256" key="9">
    <source>
        <dbReference type="ARBA" id="ARBA00034078"/>
    </source>
</evidence>
<evidence type="ECO:0000256" key="5">
    <source>
        <dbReference type="ARBA" id="ARBA00022741"/>
    </source>
</evidence>
<dbReference type="PRINTS" id="PR00410">
    <property type="entry name" value="PHEHYDRXLASE"/>
</dbReference>
<dbReference type="SUPFAM" id="SSF63380">
    <property type="entry name" value="Riboflavin synthase domain-like"/>
    <property type="match status" value="1"/>
</dbReference>
<keyword evidence="8" id="KW-0560">Oxidoreductase</keyword>
<keyword evidence="7" id="KW-0521">NADP</keyword>
<dbReference type="InterPro" id="IPR017938">
    <property type="entry name" value="Riboflavin_synthase-like_b-brl"/>
</dbReference>
<evidence type="ECO:0000256" key="2">
    <source>
        <dbReference type="ARBA" id="ARBA00008312"/>
    </source>
</evidence>
<dbReference type="SUPFAM" id="SSF52343">
    <property type="entry name" value="Ferredoxin reductase-like, C-terminal NADP-linked domain"/>
    <property type="match status" value="1"/>
</dbReference>
<accession>A0ABX7YUU0</accession>
<dbReference type="PROSITE" id="PS51384">
    <property type="entry name" value="FAD_FR"/>
    <property type="match status" value="1"/>
</dbReference>
<dbReference type="Gene3D" id="3.40.50.80">
    <property type="entry name" value="Nucleotide-binding domain of ferredoxin-NADP reductase (FNR) module"/>
    <property type="match status" value="1"/>
</dbReference>
<evidence type="ECO:0000259" key="11">
    <source>
        <dbReference type="PROSITE" id="PS51384"/>
    </source>
</evidence>
<comment type="cofactor">
    <cofactor evidence="1">
        <name>FAD</name>
        <dbReference type="ChEBI" id="CHEBI:57692"/>
    </cofactor>
</comment>
<reference evidence="12 13" key="1">
    <citation type="submission" date="2021-04" db="EMBL/GenBank/DDBJ databases">
        <title>Novel species identification of genus Shewanella.</title>
        <authorList>
            <person name="Liu G."/>
        </authorList>
    </citation>
    <scope>NUCLEOTIDE SEQUENCE [LARGE SCALE GENOMIC DNA]</scope>
    <source>
        <strain evidence="12 13">FJAT-54481</strain>
    </source>
</reference>